<protein>
    <recommendedName>
        <fullName evidence="5 10">Carbonic anhydrase</fullName>
        <ecNumber evidence="4 10">4.2.1.1</ecNumber>
    </recommendedName>
</protein>
<comment type="similarity">
    <text evidence="3 10">Belongs to the alpha-carbonic anhydrase family.</text>
</comment>
<evidence type="ECO:0000313" key="14">
    <source>
        <dbReference type="Proteomes" id="UP000053372"/>
    </source>
</evidence>
<dbReference type="GO" id="GO:0008270">
    <property type="term" value="F:zinc ion binding"/>
    <property type="evidence" value="ECO:0007669"/>
    <property type="project" value="UniProtKB-UniRule"/>
</dbReference>
<evidence type="ECO:0000313" key="12">
    <source>
        <dbReference type="EMBL" id="KST66820.1"/>
    </source>
</evidence>
<evidence type="ECO:0000256" key="6">
    <source>
        <dbReference type="ARBA" id="ARBA00022723"/>
    </source>
</evidence>
<dbReference type="Proteomes" id="UP000053372">
    <property type="component" value="Unassembled WGS sequence"/>
</dbReference>
<dbReference type="EMBL" id="LMTZ01000093">
    <property type="protein sequence ID" value="KST66820.1"/>
    <property type="molecule type" value="Genomic_DNA"/>
</dbReference>
<evidence type="ECO:0000256" key="7">
    <source>
        <dbReference type="ARBA" id="ARBA00022833"/>
    </source>
</evidence>
<organism evidence="13 14">
    <name type="scientific">Mastigocoleus testarum BC008</name>
    <dbReference type="NCBI Taxonomy" id="371196"/>
    <lineage>
        <taxon>Bacteria</taxon>
        <taxon>Bacillati</taxon>
        <taxon>Cyanobacteriota</taxon>
        <taxon>Cyanophyceae</taxon>
        <taxon>Nostocales</taxon>
        <taxon>Hapalosiphonaceae</taxon>
        <taxon>Mastigocoleus</taxon>
    </lineage>
</organism>
<dbReference type="InterPro" id="IPR001148">
    <property type="entry name" value="CA_dom"/>
</dbReference>
<dbReference type="SUPFAM" id="SSF51069">
    <property type="entry name" value="Carbonic anhydrase"/>
    <property type="match status" value="1"/>
</dbReference>
<sequence length="262" mass="29758">MQRRKLLRDLSIGAVGVTAISLGWNFRDLVVASKQKEKPHWGYIGEEGPENWGKLSPEFSSCNLGTAQSPININSPIEANLDQLEIDYQSSPLRIINNGHTIQVNYQSESILKLDGETYKLVQFHFHHPSEHKVNSQNFPMELHLVHQNEKGSLAVLGIFLKQGKANKALESIWEVLPEKQGKEQIIPNVEINASELLPTDKEFYRYYGSLTTPPCSEKVNWIVYKKPIEVSVAQVQKFSKLFPLNARPVQNLNRRFLLGSN</sequence>
<dbReference type="PANTHER" id="PTHR18952:SF265">
    <property type="entry name" value="CARBONIC ANHYDRASE"/>
    <property type="match status" value="1"/>
</dbReference>
<comment type="function">
    <text evidence="2 10">Reversible hydration of carbon dioxide.</text>
</comment>
<dbReference type="InterPro" id="IPR036398">
    <property type="entry name" value="CA_dom_sf"/>
</dbReference>
<dbReference type="EC" id="4.2.1.1" evidence="4 10"/>
<dbReference type="RefSeq" id="WP_027846809.1">
    <property type="nucleotide sequence ID" value="NZ_LMTZ01000002.1"/>
</dbReference>
<keyword evidence="14" id="KW-1185">Reference proteome</keyword>
<gene>
    <name evidence="12" type="ORF">BC008_26885</name>
    <name evidence="13" type="ORF">BC008_36490</name>
</gene>
<comment type="catalytic activity">
    <reaction evidence="9 10">
        <text>hydrogencarbonate + H(+) = CO2 + H2O</text>
        <dbReference type="Rhea" id="RHEA:10748"/>
        <dbReference type="ChEBI" id="CHEBI:15377"/>
        <dbReference type="ChEBI" id="CHEBI:15378"/>
        <dbReference type="ChEBI" id="CHEBI:16526"/>
        <dbReference type="ChEBI" id="CHEBI:17544"/>
        <dbReference type="EC" id="4.2.1.1"/>
    </reaction>
</comment>
<dbReference type="InterPro" id="IPR041891">
    <property type="entry name" value="Alpha_CA_prokaryot-like"/>
</dbReference>
<dbReference type="PROSITE" id="PS51144">
    <property type="entry name" value="ALPHA_CA_2"/>
    <property type="match status" value="1"/>
</dbReference>
<proteinExistence type="inferred from homology"/>
<comment type="cofactor">
    <cofactor evidence="1 10">
        <name>Zn(2+)</name>
        <dbReference type="ChEBI" id="CHEBI:29105"/>
    </cofactor>
</comment>
<evidence type="ECO:0000256" key="2">
    <source>
        <dbReference type="ARBA" id="ARBA00002904"/>
    </source>
</evidence>
<name>A0A0V8A038_9CYAN</name>
<dbReference type="Gene3D" id="3.10.200.10">
    <property type="entry name" value="Alpha carbonic anhydrase"/>
    <property type="match status" value="1"/>
</dbReference>
<evidence type="ECO:0000256" key="4">
    <source>
        <dbReference type="ARBA" id="ARBA00012925"/>
    </source>
</evidence>
<dbReference type="CDD" id="cd03124">
    <property type="entry name" value="alpha_CA_prokaryotic_like"/>
    <property type="match status" value="1"/>
</dbReference>
<evidence type="ECO:0000256" key="10">
    <source>
        <dbReference type="RuleBase" id="RU367011"/>
    </source>
</evidence>
<evidence type="ECO:0000313" key="13">
    <source>
        <dbReference type="EMBL" id="KST70157.1"/>
    </source>
</evidence>
<keyword evidence="8 10" id="KW-0456">Lyase</keyword>
<dbReference type="AlphaFoldDB" id="A0A0V8A038"/>
<dbReference type="PANTHER" id="PTHR18952">
    <property type="entry name" value="CARBONIC ANHYDRASE"/>
    <property type="match status" value="1"/>
</dbReference>
<dbReference type="Pfam" id="PF00194">
    <property type="entry name" value="Carb_anhydrase"/>
    <property type="match status" value="1"/>
</dbReference>
<feature type="domain" description="Alpha-carbonic anhydrase" evidence="11">
    <location>
        <begin position="39"/>
        <end position="262"/>
    </location>
</feature>
<dbReference type="PROSITE" id="PS00162">
    <property type="entry name" value="ALPHA_CA_1"/>
    <property type="match status" value="1"/>
</dbReference>
<dbReference type="InterPro" id="IPR018338">
    <property type="entry name" value="Carbonic_anhydrase_a-class_CS"/>
</dbReference>
<evidence type="ECO:0000256" key="8">
    <source>
        <dbReference type="ARBA" id="ARBA00023239"/>
    </source>
</evidence>
<evidence type="ECO:0000256" key="1">
    <source>
        <dbReference type="ARBA" id="ARBA00001947"/>
    </source>
</evidence>
<comment type="caution">
    <text evidence="13">The sequence shown here is derived from an EMBL/GenBank/DDBJ whole genome shotgun (WGS) entry which is preliminary data.</text>
</comment>
<evidence type="ECO:0000256" key="5">
    <source>
        <dbReference type="ARBA" id="ARBA00014628"/>
    </source>
</evidence>
<keyword evidence="6 10" id="KW-0479">Metal-binding</keyword>
<keyword evidence="7 10" id="KW-0862">Zinc</keyword>
<evidence type="ECO:0000256" key="3">
    <source>
        <dbReference type="ARBA" id="ARBA00010718"/>
    </source>
</evidence>
<dbReference type="GO" id="GO:0004089">
    <property type="term" value="F:carbonate dehydratase activity"/>
    <property type="evidence" value="ECO:0007669"/>
    <property type="project" value="UniProtKB-UniRule"/>
</dbReference>
<accession>A0A0V8A038</accession>
<dbReference type="SMART" id="SM01057">
    <property type="entry name" value="Carb_anhydrase"/>
    <property type="match status" value="1"/>
</dbReference>
<dbReference type="InterPro" id="IPR023561">
    <property type="entry name" value="Carbonic_anhydrase_a-class"/>
</dbReference>
<reference evidence="13 14" key="1">
    <citation type="journal article" date="2015" name="Genome Announc.">
        <title>Draft Genome of the Euendolithic (true boring) Cyanobacterium Mastigocoleus testarum strain BC008.</title>
        <authorList>
            <person name="Guida B.S."/>
            <person name="Garcia-Pichel F."/>
        </authorList>
    </citation>
    <scope>NUCLEOTIDE SEQUENCE [LARGE SCALE GENOMIC DNA]</scope>
    <source>
        <strain evidence="13 14">BC008</strain>
    </source>
</reference>
<dbReference type="OrthoDB" id="5327615at2"/>
<evidence type="ECO:0000256" key="9">
    <source>
        <dbReference type="ARBA" id="ARBA00048348"/>
    </source>
</evidence>
<evidence type="ECO:0000259" key="11">
    <source>
        <dbReference type="PROSITE" id="PS51144"/>
    </source>
</evidence>
<dbReference type="EMBL" id="LMTZ01000002">
    <property type="protein sequence ID" value="KST70157.1"/>
    <property type="molecule type" value="Genomic_DNA"/>
</dbReference>